<sequence>MYKQFTKLKNHTGVGWDAGTNTIKASPDVWDMFIKKNRAFKAFRTKGCKHYTLLNELFSSSIATGALRISSTNPPTTSSEERRLHAAFIVPTSNAKKSFIGKVHDAGVHGIAQGELQQEGFRNPIGVEEKQIRLLGVQGARSCTVPGSKLACRARSSQVVTVATYGYSLPVASSRVLRLPRPLPRLFPSCIEARKRLGSGWERPPWPWLSHGNSRPSLKGETRTARNLGGRGLRGVDCAKDPAAISFIMWPWGSLTHPKPRGSSFREAVYFP</sequence>
<evidence type="ECO:0000313" key="2">
    <source>
        <dbReference type="Proteomes" id="UP000233551"/>
    </source>
</evidence>
<comment type="caution">
    <text evidence="1">The sequence shown here is derived from an EMBL/GenBank/DDBJ whole genome shotgun (WGS) entry which is preliminary data.</text>
</comment>
<organism evidence="1 2">
    <name type="scientific">Punica granatum</name>
    <name type="common">Pomegranate</name>
    <dbReference type="NCBI Taxonomy" id="22663"/>
    <lineage>
        <taxon>Eukaryota</taxon>
        <taxon>Viridiplantae</taxon>
        <taxon>Streptophyta</taxon>
        <taxon>Embryophyta</taxon>
        <taxon>Tracheophyta</taxon>
        <taxon>Spermatophyta</taxon>
        <taxon>Magnoliopsida</taxon>
        <taxon>eudicotyledons</taxon>
        <taxon>Gunneridae</taxon>
        <taxon>Pentapetalae</taxon>
        <taxon>rosids</taxon>
        <taxon>malvids</taxon>
        <taxon>Myrtales</taxon>
        <taxon>Lythraceae</taxon>
        <taxon>Punica</taxon>
    </lineage>
</organism>
<protein>
    <recommendedName>
        <fullName evidence="3">Myb/SANT-like domain-containing protein</fullName>
    </recommendedName>
</protein>
<keyword evidence="2" id="KW-1185">Reference proteome</keyword>
<dbReference type="InterPro" id="IPR045026">
    <property type="entry name" value="LIMYB"/>
</dbReference>
<reference evidence="1 2" key="1">
    <citation type="submission" date="2017-11" db="EMBL/GenBank/DDBJ databases">
        <title>De-novo sequencing of pomegranate (Punica granatum L.) genome.</title>
        <authorList>
            <person name="Akparov Z."/>
            <person name="Amiraslanov A."/>
            <person name="Hajiyeva S."/>
            <person name="Abbasov M."/>
            <person name="Kaur K."/>
            <person name="Hamwieh A."/>
            <person name="Solovyev V."/>
            <person name="Salamov A."/>
            <person name="Braich B."/>
            <person name="Kosarev P."/>
            <person name="Mahmoud A."/>
            <person name="Hajiyev E."/>
            <person name="Babayeva S."/>
            <person name="Izzatullayeva V."/>
            <person name="Mammadov A."/>
            <person name="Mammadov A."/>
            <person name="Sharifova S."/>
            <person name="Ojaghi J."/>
            <person name="Eynullazada K."/>
            <person name="Bayramov B."/>
            <person name="Abdulazimova A."/>
            <person name="Shahmuradov I."/>
        </authorList>
    </citation>
    <scope>NUCLEOTIDE SEQUENCE [LARGE SCALE GENOMIC DNA]</scope>
    <source>
        <strain evidence="2">cv. AG2017</strain>
        <tissue evidence="1">Leaf</tissue>
    </source>
</reference>
<dbReference type="PANTHER" id="PTHR47584:SF14">
    <property type="entry name" value="L10-INTERACTING MYB DOMAIN-CONTAINING PROTEIN-LIKE"/>
    <property type="match status" value="1"/>
</dbReference>
<proteinExistence type="predicted"/>
<dbReference type="PANTHER" id="PTHR47584">
    <property type="match status" value="1"/>
</dbReference>
<dbReference type="EMBL" id="PGOL01000868">
    <property type="protein sequence ID" value="PKI63841.1"/>
    <property type="molecule type" value="Genomic_DNA"/>
</dbReference>
<dbReference type="Proteomes" id="UP000233551">
    <property type="component" value="Unassembled WGS sequence"/>
</dbReference>
<dbReference type="AlphaFoldDB" id="A0A2I0K5N9"/>
<evidence type="ECO:0008006" key="3">
    <source>
        <dbReference type="Google" id="ProtNLM"/>
    </source>
</evidence>
<accession>A0A2I0K5N9</accession>
<name>A0A2I0K5N9_PUNGR</name>
<gene>
    <name evidence="1" type="ORF">CRG98_015825</name>
</gene>
<evidence type="ECO:0000313" key="1">
    <source>
        <dbReference type="EMBL" id="PKI63841.1"/>
    </source>
</evidence>